<reference evidence="4 5" key="1">
    <citation type="submission" date="2017-03" db="EMBL/GenBank/DDBJ databases">
        <title>An alternative strategy for trypanosome survival in the mammalian bloodstream revealed through genome and transcriptome analysis of the ubiquitous bovine parasite Trypanosoma (Megatrypanum) theileri.</title>
        <authorList>
            <person name="Kelly S."/>
            <person name="Ivens A."/>
            <person name="Mott A."/>
            <person name="O'Neill E."/>
            <person name="Emms D."/>
            <person name="Macleod O."/>
            <person name="Voorheis P."/>
            <person name="Matthews J."/>
            <person name="Matthews K."/>
            <person name="Carrington M."/>
        </authorList>
    </citation>
    <scope>NUCLEOTIDE SEQUENCE [LARGE SCALE GENOMIC DNA]</scope>
    <source>
        <strain evidence="4">Edinburgh</strain>
    </source>
</reference>
<evidence type="ECO:0000313" key="4">
    <source>
        <dbReference type="EMBL" id="ORC91700.1"/>
    </source>
</evidence>
<feature type="region of interest" description="Disordered" evidence="3">
    <location>
        <begin position="174"/>
        <end position="215"/>
    </location>
</feature>
<dbReference type="GO" id="GO:0006364">
    <property type="term" value="P:rRNA processing"/>
    <property type="evidence" value="ECO:0007669"/>
    <property type="project" value="UniProtKB-KW"/>
</dbReference>
<comment type="caution">
    <text evidence="4">The sequence shown here is derived from an EMBL/GenBank/DDBJ whole genome shotgun (WGS) entry which is preliminary data.</text>
</comment>
<dbReference type="PANTHER" id="PTHR21250">
    <property type="entry name" value="PRE-RRNA-PROCESSING PROTEIN TSR2 HOMOLOG"/>
    <property type="match status" value="1"/>
</dbReference>
<dbReference type="Proteomes" id="UP000192257">
    <property type="component" value="Unassembled WGS sequence"/>
</dbReference>
<organism evidence="4 5">
    <name type="scientific">Trypanosoma theileri</name>
    <dbReference type="NCBI Taxonomy" id="67003"/>
    <lineage>
        <taxon>Eukaryota</taxon>
        <taxon>Discoba</taxon>
        <taxon>Euglenozoa</taxon>
        <taxon>Kinetoplastea</taxon>
        <taxon>Metakinetoplastina</taxon>
        <taxon>Trypanosomatida</taxon>
        <taxon>Trypanosomatidae</taxon>
        <taxon>Trypanosoma</taxon>
    </lineage>
</organism>
<evidence type="ECO:0000313" key="5">
    <source>
        <dbReference type="Proteomes" id="UP000192257"/>
    </source>
</evidence>
<dbReference type="VEuPathDB" id="TriTrypDB:TM35_000052960"/>
<feature type="compositionally biased region" description="Basic residues" evidence="3">
    <location>
        <begin position="193"/>
        <end position="202"/>
    </location>
</feature>
<proteinExistence type="inferred from homology"/>
<evidence type="ECO:0000256" key="2">
    <source>
        <dbReference type="ARBA" id="ARBA00022552"/>
    </source>
</evidence>
<keyword evidence="5" id="KW-1185">Reference proteome</keyword>
<dbReference type="OrthoDB" id="263560at2759"/>
<evidence type="ECO:0000256" key="3">
    <source>
        <dbReference type="SAM" id="MobiDB-lite"/>
    </source>
</evidence>
<dbReference type="EMBL" id="NBCO01000005">
    <property type="protein sequence ID" value="ORC91700.1"/>
    <property type="molecule type" value="Genomic_DNA"/>
</dbReference>
<comment type="similarity">
    <text evidence="1">Belongs to the TSR2 family.</text>
</comment>
<accession>A0A1X0P5J5</accession>
<dbReference type="Pfam" id="PF10273">
    <property type="entry name" value="WGG"/>
    <property type="match status" value="1"/>
</dbReference>
<name>A0A1X0P5J5_9TRYP</name>
<sequence>MQPQQPQQPQQNLGFQFVREPYRATEVQFQQFVRGMEAVLNQWTALHLVSQHCDAFALQSMFQELVSWFQTDGEVYSDDLELFFENFFAEARSVIIEDDSMKEVGDVLHEMYCRCCQNDFTQVEQFVASLEVYRRVNPVRLSVNGDTGEEGQDDVEISGDIGGMGAEMQQMDCNEEAEGMGDAETAQTQQRSQPKKKNKKNNYQRDSDGWCIVGN</sequence>
<evidence type="ECO:0000256" key="1">
    <source>
        <dbReference type="ARBA" id="ARBA00006524"/>
    </source>
</evidence>
<keyword evidence="2" id="KW-0698">rRNA processing</keyword>
<dbReference type="STRING" id="67003.A0A1X0P5J5"/>
<protein>
    <recommendedName>
        <fullName evidence="6">Pre-rRNA-processing protein TSR2</fullName>
    </recommendedName>
</protein>
<dbReference type="InterPro" id="IPR019398">
    <property type="entry name" value="Pre-rRNA_process_TSR2"/>
</dbReference>
<dbReference type="AlphaFoldDB" id="A0A1X0P5J5"/>
<dbReference type="RefSeq" id="XP_028885766.1">
    <property type="nucleotide sequence ID" value="XM_029022951.1"/>
</dbReference>
<dbReference type="GeneID" id="39982731"/>
<gene>
    <name evidence="4" type="ORF">TM35_000052960</name>
</gene>
<evidence type="ECO:0008006" key="6">
    <source>
        <dbReference type="Google" id="ProtNLM"/>
    </source>
</evidence>